<dbReference type="EMBL" id="SGBU01000041">
    <property type="protein sequence ID" value="KAF3054332.1"/>
    <property type="molecule type" value="Genomic_DNA"/>
</dbReference>
<keyword evidence="11" id="KW-1185">Reference proteome</keyword>
<dbReference type="GO" id="GO:0007165">
    <property type="term" value="P:signal transduction"/>
    <property type="evidence" value="ECO:0007669"/>
    <property type="project" value="UniProtKB-KW"/>
</dbReference>
<evidence type="ECO:0000256" key="4">
    <source>
        <dbReference type="ARBA" id="ARBA00022725"/>
    </source>
</evidence>
<comment type="similarity">
    <text evidence="9">Belongs to the insect chemoreceptor superfamily. Heteromeric odorant receptor channel (TC 1.A.69) family.</text>
</comment>
<dbReference type="GO" id="GO:0005886">
    <property type="term" value="C:plasma membrane"/>
    <property type="evidence" value="ECO:0007669"/>
    <property type="project" value="UniProtKB-SubCell"/>
</dbReference>
<keyword evidence="5 9" id="KW-1133">Transmembrane helix</keyword>
<feature type="transmembrane region" description="Helical" evidence="9">
    <location>
        <begin position="265"/>
        <end position="293"/>
    </location>
</feature>
<comment type="caution">
    <text evidence="9">Lacks conserved residue(s) required for the propagation of feature annotation.</text>
</comment>
<evidence type="ECO:0000256" key="6">
    <source>
        <dbReference type="ARBA" id="ARBA00023136"/>
    </source>
</evidence>
<evidence type="ECO:0000256" key="8">
    <source>
        <dbReference type="ARBA" id="ARBA00023224"/>
    </source>
</evidence>
<organism evidence="10 11">
    <name type="scientific">Nylanderia fulva</name>
    <dbReference type="NCBI Taxonomy" id="613905"/>
    <lineage>
        <taxon>Eukaryota</taxon>
        <taxon>Metazoa</taxon>
        <taxon>Ecdysozoa</taxon>
        <taxon>Arthropoda</taxon>
        <taxon>Hexapoda</taxon>
        <taxon>Insecta</taxon>
        <taxon>Pterygota</taxon>
        <taxon>Neoptera</taxon>
        <taxon>Endopterygota</taxon>
        <taxon>Hymenoptera</taxon>
        <taxon>Apocrita</taxon>
        <taxon>Aculeata</taxon>
        <taxon>Formicoidea</taxon>
        <taxon>Formicidae</taxon>
        <taxon>Formicinae</taxon>
        <taxon>Nylanderia</taxon>
    </lineage>
</organism>
<gene>
    <name evidence="10" type="primary">Or-058</name>
    <name evidence="10" type="synonym">Nful_v1.0-Or-058</name>
    <name evidence="10" type="ORF">NFUL_NFUL000327</name>
</gene>
<evidence type="ECO:0000256" key="9">
    <source>
        <dbReference type="RuleBase" id="RU351113"/>
    </source>
</evidence>
<keyword evidence="7 9" id="KW-0675">Receptor</keyword>
<proteinExistence type="inferred from homology"/>
<dbReference type="GO" id="GO:0005549">
    <property type="term" value="F:odorant binding"/>
    <property type="evidence" value="ECO:0007669"/>
    <property type="project" value="InterPro"/>
</dbReference>
<dbReference type="PANTHER" id="PTHR21137">
    <property type="entry name" value="ODORANT RECEPTOR"/>
    <property type="match status" value="1"/>
</dbReference>
<evidence type="ECO:0000256" key="2">
    <source>
        <dbReference type="ARBA" id="ARBA00022606"/>
    </source>
</evidence>
<dbReference type="GO" id="GO:0004984">
    <property type="term" value="F:olfactory receptor activity"/>
    <property type="evidence" value="ECO:0007669"/>
    <property type="project" value="InterPro"/>
</dbReference>
<evidence type="ECO:0000256" key="7">
    <source>
        <dbReference type="ARBA" id="ARBA00023170"/>
    </source>
</evidence>
<feature type="transmembrane region" description="Helical" evidence="9">
    <location>
        <begin position="305"/>
        <end position="325"/>
    </location>
</feature>
<evidence type="ECO:0000313" key="10">
    <source>
        <dbReference type="EMBL" id="KAF3054332.1"/>
    </source>
</evidence>
<evidence type="ECO:0000256" key="3">
    <source>
        <dbReference type="ARBA" id="ARBA00022692"/>
    </source>
</evidence>
<comment type="caution">
    <text evidence="10">The sequence shown here is derived from an EMBL/GenBank/DDBJ whole genome shotgun (WGS) entry which is preliminary data.</text>
</comment>
<reference evidence="10 11" key="1">
    <citation type="submission" date="2019-08" db="EMBL/GenBank/DDBJ databases">
        <title>High quality draft denovo assembly of Nylanderia fulva.</title>
        <authorList>
            <person name="Vargo E.L."/>
            <person name="Tarone A.M."/>
            <person name="Konganti K.R."/>
        </authorList>
    </citation>
    <scope>NUCLEOTIDE SEQUENCE [LARGE SCALE GENOMIC DNA]</scope>
    <source>
        <strain evidence="10">TAMU-Nful-2015</strain>
        <tissue evidence="10">Whole body</tissue>
    </source>
</reference>
<name>A0A6G1LP45_9HYME</name>
<dbReference type="Proteomes" id="UP000479987">
    <property type="component" value="Unassembled WGS sequence"/>
</dbReference>
<keyword evidence="3 9" id="KW-0812">Transmembrane</keyword>
<dbReference type="InterPro" id="IPR004117">
    <property type="entry name" value="7tm6_olfct_rcpt"/>
</dbReference>
<protein>
    <recommendedName>
        <fullName evidence="9">Odorant receptor</fullName>
    </recommendedName>
</protein>
<feature type="transmembrane region" description="Helical" evidence="9">
    <location>
        <begin position="193"/>
        <end position="219"/>
    </location>
</feature>
<sequence>MDTSESSRYRDFVWATQLNRLSLELVGLWPKTDGIVKRRLGPDFRAGFAFIMITFVSGIPMIHALMRVWGDMTLMIENLRITLPTAINLLKLVVMRWKQSVLLSILNMIKEDWMTLNVDTERDTIVKRMRIVRMIVISAYVLMTVTFIAMISFSFFGLSFRHLTNLTDGNKPFLLQAYYFYDTDKSPLFEFTYFTQILALFQMVVIYVSVDSFFGFVICHICGQLENFRCQLDNLVAGKEFNKALGDNVMTHLRLIRYVDQIEDIFTSILLGSLIYFAIVFCLAGFMFVVVISNEKINAASFSRLYYSIAAIIILFSQMFFYCYAGELLTEQCEANYRAVYNLDWYKWEPKQMRNLVILMIRIQKPFRITAGKIVPLTMTTFCSLIKTSVGYVSFLLTIQN</sequence>
<keyword evidence="2 9" id="KW-0716">Sensory transduction</keyword>
<keyword evidence="4 9" id="KW-0552">Olfaction</keyword>
<evidence type="ECO:0000313" key="11">
    <source>
        <dbReference type="Proteomes" id="UP000479987"/>
    </source>
</evidence>
<feature type="transmembrane region" description="Helical" evidence="9">
    <location>
        <begin position="47"/>
        <end position="69"/>
    </location>
</feature>
<evidence type="ECO:0000256" key="1">
    <source>
        <dbReference type="ARBA" id="ARBA00004141"/>
    </source>
</evidence>
<evidence type="ECO:0000256" key="5">
    <source>
        <dbReference type="ARBA" id="ARBA00022989"/>
    </source>
</evidence>
<accession>A0A6G1LP45</accession>
<comment type="subcellular location">
    <subcellularLocation>
        <location evidence="9">Cell membrane</location>
        <topology evidence="9">Multi-pass membrane protein</topology>
    </subcellularLocation>
    <subcellularLocation>
        <location evidence="1">Membrane</location>
        <topology evidence="1">Multi-pass membrane protein</topology>
    </subcellularLocation>
</comment>
<dbReference type="PANTHER" id="PTHR21137:SF42">
    <property type="entry name" value="ODORANT RECEPTOR 83A"/>
    <property type="match status" value="1"/>
</dbReference>
<keyword evidence="8 9" id="KW-0807">Transducer</keyword>
<keyword evidence="6 9" id="KW-0472">Membrane</keyword>
<dbReference type="Pfam" id="PF02949">
    <property type="entry name" value="7tm_6"/>
    <property type="match status" value="1"/>
</dbReference>
<dbReference type="AlphaFoldDB" id="A0A6G1LP45"/>
<feature type="transmembrane region" description="Helical" evidence="9">
    <location>
        <begin position="130"/>
        <end position="156"/>
    </location>
</feature>